<organism evidence="2">
    <name type="scientific">uncultured bacterium A1Q1_fos_2107</name>
    <dbReference type="NCBI Taxonomy" id="1256562"/>
    <lineage>
        <taxon>Bacteria</taxon>
        <taxon>environmental samples</taxon>
    </lineage>
</organism>
<evidence type="ECO:0000259" key="1">
    <source>
        <dbReference type="Pfam" id="PF17775"/>
    </source>
</evidence>
<reference evidence="2" key="1">
    <citation type="submission" date="2012-09" db="EMBL/GenBank/DDBJ databases">
        <title>Metagenomic Characterization of a Microbial Community in Wastewater Detects High Levels of Antibiotic Resistance.</title>
        <authorList>
            <person name="Abrams M."/>
            <person name="Caldwell A."/>
            <person name="Vandaei E."/>
            <person name="Lee W."/>
            <person name="Perrott J."/>
            <person name="Khan S.Y."/>
            <person name="Ta J."/>
            <person name="Romero D."/>
            <person name="Nguyen V."/>
            <person name="Pourmand N."/>
            <person name="Ouverney C.C."/>
        </authorList>
    </citation>
    <scope>NUCLEOTIDE SEQUENCE</scope>
</reference>
<proteinExistence type="predicted"/>
<dbReference type="Gene3D" id="3.10.450.50">
    <property type="match status" value="1"/>
</dbReference>
<dbReference type="InterPro" id="IPR032710">
    <property type="entry name" value="NTF2-like_dom_sf"/>
</dbReference>
<dbReference type="AlphaFoldDB" id="L7VUQ9"/>
<dbReference type="SUPFAM" id="SSF54427">
    <property type="entry name" value="NTF2-like"/>
    <property type="match status" value="1"/>
</dbReference>
<dbReference type="Pfam" id="PF17775">
    <property type="entry name" value="YchJ_M-like"/>
    <property type="match status" value="1"/>
</dbReference>
<sequence>MADPPTAEQLMRSRYSAYAKGLDAYLLHSWDPAHRPATIELDPRHRWTGLTIIATSGGGPDDTAGTVEFVAAFEIDRGAGPRPGELRENSSFGRHEGRWVYETEVDG</sequence>
<accession>L7VUQ9</accession>
<protein>
    <submittedName>
        <fullName evidence="2">UPF0225 protein YchJ</fullName>
    </submittedName>
</protein>
<feature type="domain" description="YchJ-like middle NTF2-like" evidence="1">
    <location>
        <begin position="6"/>
        <end position="102"/>
    </location>
</feature>
<name>L7VUQ9_9BACT</name>
<evidence type="ECO:0000313" key="2">
    <source>
        <dbReference type="EMBL" id="AGC71011.1"/>
    </source>
</evidence>
<dbReference type="InterPro" id="IPR048469">
    <property type="entry name" value="YchJ-like_M"/>
</dbReference>
<dbReference type="EMBL" id="JX649859">
    <property type="protein sequence ID" value="AGC71011.1"/>
    <property type="molecule type" value="Genomic_DNA"/>
</dbReference>